<accession>A0A5S3N7N4</accession>
<dbReference type="Gene3D" id="3.40.50.200">
    <property type="entry name" value="Peptidase S8/S53 domain"/>
    <property type="match status" value="2"/>
</dbReference>
<dbReference type="EMBL" id="VANR01000003">
    <property type="protein sequence ID" value="TMM30554.1"/>
    <property type="molecule type" value="Genomic_DNA"/>
</dbReference>
<dbReference type="PANTHER" id="PTHR43399">
    <property type="entry name" value="SUBTILISIN-RELATED"/>
    <property type="match status" value="1"/>
</dbReference>
<dbReference type="PROSITE" id="PS51257">
    <property type="entry name" value="PROKAR_LIPOPROTEIN"/>
    <property type="match status" value="1"/>
</dbReference>
<dbReference type="PIRSF" id="PIRSF037892">
    <property type="entry name" value="Subtilisin_rel_SRU_0565"/>
    <property type="match status" value="1"/>
</dbReference>
<keyword evidence="3 5" id="KW-0378">Hydrolase</keyword>
<comment type="caution">
    <text evidence="9">The sequence shown here is derived from an EMBL/GenBank/DDBJ whole genome shotgun (WGS) entry which is preliminary data.</text>
</comment>
<dbReference type="PROSITE" id="PS51892">
    <property type="entry name" value="SUBTILASE"/>
    <property type="match status" value="1"/>
</dbReference>
<organism evidence="9 10">
    <name type="scientific">Polaribacter aestuariivivens</name>
    <dbReference type="NCBI Taxonomy" id="2304626"/>
    <lineage>
        <taxon>Bacteria</taxon>
        <taxon>Pseudomonadati</taxon>
        <taxon>Bacteroidota</taxon>
        <taxon>Flavobacteriia</taxon>
        <taxon>Flavobacteriales</taxon>
        <taxon>Flavobacteriaceae</taxon>
    </lineage>
</organism>
<evidence type="ECO:0000256" key="2">
    <source>
        <dbReference type="ARBA" id="ARBA00022670"/>
    </source>
</evidence>
<gene>
    <name evidence="9" type="ORF">FDT66_07260</name>
</gene>
<dbReference type="PANTHER" id="PTHR43399:SF4">
    <property type="entry name" value="CELL WALL-ASSOCIATED PROTEASE"/>
    <property type="match status" value="1"/>
</dbReference>
<evidence type="ECO:0000256" key="7">
    <source>
        <dbReference type="SAM" id="SignalP"/>
    </source>
</evidence>
<evidence type="ECO:0000256" key="3">
    <source>
        <dbReference type="ARBA" id="ARBA00022801"/>
    </source>
</evidence>
<feature type="signal peptide" evidence="7">
    <location>
        <begin position="1"/>
        <end position="18"/>
    </location>
</feature>
<dbReference type="GO" id="GO:0006508">
    <property type="term" value="P:proteolysis"/>
    <property type="evidence" value="ECO:0007669"/>
    <property type="project" value="UniProtKB-KW"/>
</dbReference>
<keyword evidence="4 5" id="KW-0720">Serine protease</keyword>
<sequence length="571" mass="62356">MRVLKPIMFTAVAGILFASCKSSIATIPVPNGSDNVINIPAKKGAFSENERQTWSHLDLLTDSIPGMSIAKAYEFVQNKKGTTVIVGIADSGTDVEHEDLKDVAWTNPKEIAGNNIDDDKNGYVDDIHGWNFLGSKDGTIVNADQLELTRIVKRGMDKFGDKKASEIADTDKAEFEQYLKLKEKYTKSVEAHKQELVNLAQTAERINQIEQNFKDVRAFIGKDNYTIDDLKKAKPTDPKMAAKIADITNLLSRGASEQELLNYKKQLMDYKKGKEASKSYDLDFNARQSLPDNLYDINDKFYGNNNVIGSKDLESHGTHVAGIVAASRNNGKGVNGVANNVKIMAVRVVPDGDEHDKDVALGIRYAVDNGAKVINTSFGKAYSPNKQWVYDAIKYAAKNDVLIVNAAGNDGDDIDEVKTFPNDSEDLNTEISDNVLTVGAMSASYDENLPASFSNYGKKNVDVFAPGVDIYATMPLDKYDFNSGTSMAAPSAAGVAALVRSYYPQLSASQVKHILMNSGIKINFNVIKPGSQSRQNPEGEKVPFSDLSVSGRVVNAYNALKMADSIVNGKK</sequence>
<dbReference type="Pfam" id="PF00082">
    <property type="entry name" value="Peptidase_S8"/>
    <property type="match status" value="1"/>
</dbReference>
<dbReference type="Proteomes" id="UP000307140">
    <property type="component" value="Unassembled WGS sequence"/>
</dbReference>
<feature type="domain" description="Peptidase S8/S53" evidence="8">
    <location>
        <begin position="81"/>
        <end position="518"/>
    </location>
</feature>
<dbReference type="PRINTS" id="PR00723">
    <property type="entry name" value="SUBTILISIN"/>
</dbReference>
<feature type="coiled-coil region" evidence="6">
    <location>
        <begin position="182"/>
        <end position="209"/>
    </location>
</feature>
<dbReference type="AlphaFoldDB" id="A0A5S3N7N4"/>
<evidence type="ECO:0000259" key="8">
    <source>
        <dbReference type="Pfam" id="PF00082"/>
    </source>
</evidence>
<keyword evidence="7" id="KW-0732">Signal</keyword>
<evidence type="ECO:0000256" key="4">
    <source>
        <dbReference type="ARBA" id="ARBA00022825"/>
    </source>
</evidence>
<evidence type="ECO:0000256" key="6">
    <source>
        <dbReference type="SAM" id="Coils"/>
    </source>
</evidence>
<proteinExistence type="inferred from homology"/>
<evidence type="ECO:0000256" key="1">
    <source>
        <dbReference type="ARBA" id="ARBA00011073"/>
    </source>
</evidence>
<dbReference type="InterPro" id="IPR036852">
    <property type="entry name" value="Peptidase_S8/S53_dom_sf"/>
</dbReference>
<dbReference type="InterPro" id="IPR017308">
    <property type="entry name" value="Pept_S8_subtilisin_bacteroid"/>
</dbReference>
<dbReference type="PROSITE" id="PS00138">
    <property type="entry name" value="SUBTILASE_SER"/>
    <property type="match status" value="1"/>
</dbReference>
<feature type="active site" description="Charge relay system" evidence="5">
    <location>
        <position position="316"/>
    </location>
</feature>
<keyword evidence="6" id="KW-0175">Coiled coil</keyword>
<reference evidence="9 10" key="1">
    <citation type="submission" date="2019-05" db="EMBL/GenBank/DDBJ databases">
        <title>Polaribacter aestuariivivens sp. nov., isolated from a tidal flat.</title>
        <authorList>
            <person name="Yoon J.-H."/>
        </authorList>
    </citation>
    <scope>NUCLEOTIDE SEQUENCE [LARGE SCALE GENOMIC DNA]</scope>
    <source>
        <strain evidence="9 10">DBTF-3</strain>
    </source>
</reference>
<feature type="active site" description="Charge relay system" evidence="5">
    <location>
        <position position="90"/>
    </location>
</feature>
<dbReference type="PROSITE" id="PS00137">
    <property type="entry name" value="SUBTILASE_HIS"/>
    <property type="match status" value="1"/>
</dbReference>
<comment type="similarity">
    <text evidence="1 5">Belongs to the peptidase S8 family.</text>
</comment>
<dbReference type="InterPro" id="IPR000209">
    <property type="entry name" value="Peptidase_S8/S53_dom"/>
</dbReference>
<dbReference type="GO" id="GO:0004252">
    <property type="term" value="F:serine-type endopeptidase activity"/>
    <property type="evidence" value="ECO:0007669"/>
    <property type="project" value="UniProtKB-UniRule"/>
</dbReference>
<dbReference type="RefSeq" id="WP_138535504.1">
    <property type="nucleotide sequence ID" value="NZ_VANR01000003.1"/>
</dbReference>
<feature type="active site" description="Charge relay system" evidence="5">
    <location>
        <position position="486"/>
    </location>
</feature>
<name>A0A5S3N7N4_9FLAO</name>
<evidence type="ECO:0000256" key="5">
    <source>
        <dbReference type="PROSITE-ProRule" id="PRU01240"/>
    </source>
</evidence>
<dbReference type="InterPro" id="IPR051048">
    <property type="entry name" value="Peptidase_S8/S53_subtilisin"/>
</dbReference>
<feature type="chain" id="PRO_5024382171" evidence="7">
    <location>
        <begin position="19"/>
        <end position="571"/>
    </location>
</feature>
<dbReference type="InterPro" id="IPR015500">
    <property type="entry name" value="Peptidase_S8_subtilisin-rel"/>
</dbReference>
<dbReference type="OrthoDB" id="9798386at2"/>
<dbReference type="InterPro" id="IPR022398">
    <property type="entry name" value="Peptidase_S8_His-AS"/>
</dbReference>
<evidence type="ECO:0000313" key="9">
    <source>
        <dbReference type="EMBL" id="TMM30554.1"/>
    </source>
</evidence>
<dbReference type="InterPro" id="IPR023828">
    <property type="entry name" value="Peptidase_S8_Ser-AS"/>
</dbReference>
<evidence type="ECO:0000313" key="10">
    <source>
        <dbReference type="Proteomes" id="UP000307140"/>
    </source>
</evidence>
<keyword evidence="2 5" id="KW-0645">Protease</keyword>
<keyword evidence="10" id="KW-1185">Reference proteome</keyword>
<protein>
    <submittedName>
        <fullName evidence="9">Peptidase S8</fullName>
    </submittedName>
</protein>
<dbReference type="SUPFAM" id="SSF52743">
    <property type="entry name" value="Subtilisin-like"/>
    <property type="match status" value="1"/>
</dbReference>